<dbReference type="AlphaFoldDB" id="A0AA86NJR4"/>
<sequence>MYMYRTNFVPVISPRRQQIFQKRTNTHKQQQQTQEQIPQLVIVNKQKEPELDVLPVINQKHRTATMSSSVFISGKHNNSRLFTGVRKSKVGQMTASLAEKQSLIDYNITEDQEQIEARQLETKIRQLAVEQKQKQFQMRDGNIVYD</sequence>
<reference evidence="1" key="1">
    <citation type="submission" date="2023-06" db="EMBL/GenBank/DDBJ databases">
        <authorList>
            <person name="Kurt Z."/>
        </authorList>
    </citation>
    <scope>NUCLEOTIDE SEQUENCE</scope>
</reference>
<evidence type="ECO:0000313" key="3">
    <source>
        <dbReference type="Proteomes" id="UP001642409"/>
    </source>
</evidence>
<dbReference type="EMBL" id="CAXDID020000618">
    <property type="protein sequence ID" value="CAL6106820.1"/>
    <property type="molecule type" value="Genomic_DNA"/>
</dbReference>
<comment type="caution">
    <text evidence="1">The sequence shown here is derived from an EMBL/GenBank/DDBJ whole genome shotgun (WGS) entry which is preliminary data.</text>
</comment>
<protein>
    <submittedName>
        <fullName evidence="2">Hypothetical_protein</fullName>
    </submittedName>
</protein>
<gene>
    <name evidence="2" type="ORF">HINF_LOCUS73983</name>
    <name evidence="1" type="ORF">HINF_LOCUS8180</name>
</gene>
<reference evidence="2 3" key="2">
    <citation type="submission" date="2024-07" db="EMBL/GenBank/DDBJ databases">
        <authorList>
            <person name="Akdeniz Z."/>
        </authorList>
    </citation>
    <scope>NUCLEOTIDE SEQUENCE [LARGE SCALE GENOMIC DNA]</scope>
</reference>
<dbReference type="Proteomes" id="UP001642409">
    <property type="component" value="Unassembled WGS sequence"/>
</dbReference>
<dbReference type="EMBL" id="CATOUU010000201">
    <property type="protein sequence ID" value="CAI9920535.1"/>
    <property type="molecule type" value="Genomic_DNA"/>
</dbReference>
<proteinExistence type="predicted"/>
<evidence type="ECO:0000313" key="2">
    <source>
        <dbReference type="EMBL" id="CAL6106820.1"/>
    </source>
</evidence>
<keyword evidence="3" id="KW-1185">Reference proteome</keyword>
<evidence type="ECO:0000313" key="1">
    <source>
        <dbReference type="EMBL" id="CAI9920535.1"/>
    </source>
</evidence>
<name>A0AA86NJR4_9EUKA</name>
<accession>A0AA86NJR4</accession>
<organism evidence="1">
    <name type="scientific">Hexamita inflata</name>
    <dbReference type="NCBI Taxonomy" id="28002"/>
    <lineage>
        <taxon>Eukaryota</taxon>
        <taxon>Metamonada</taxon>
        <taxon>Diplomonadida</taxon>
        <taxon>Hexamitidae</taxon>
        <taxon>Hexamitinae</taxon>
        <taxon>Hexamita</taxon>
    </lineage>
</organism>